<feature type="binding site" evidence="9">
    <location>
        <position position="70"/>
    </location>
    <ligand>
        <name>4-amino-2-methyl-5-(diphosphooxymethyl)pyrimidine</name>
        <dbReference type="ChEBI" id="CHEBI:57841"/>
    </ligand>
</feature>
<dbReference type="GO" id="GO:0009229">
    <property type="term" value="P:thiamine diphosphate biosynthetic process"/>
    <property type="evidence" value="ECO:0007669"/>
    <property type="project" value="UniProtKB-UniRule"/>
</dbReference>
<comment type="similarity">
    <text evidence="9 10">Belongs to the thiamine-phosphate synthase family.</text>
</comment>
<evidence type="ECO:0000256" key="4">
    <source>
        <dbReference type="ARBA" id="ARBA00022842"/>
    </source>
</evidence>
<organism evidence="13 14">
    <name type="scientific">Natrinema altunense</name>
    <dbReference type="NCBI Taxonomy" id="222984"/>
    <lineage>
        <taxon>Archaea</taxon>
        <taxon>Methanobacteriati</taxon>
        <taxon>Methanobacteriota</taxon>
        <taxon>Stenosarchaea group</taxon>
        <taxon>Halobacteria</taxon>
        <taxon>Halobacteriales</taxon>
        <taxon>Natrialbaceae</taxon>
        <taxon>Natrinema</taxon>
    </lineage>
</organism>
<dbReference type="Pfam" id="PF02581">
    <property type="entry name" value="TMP-TENI"/>
    <property type="match status" value="1"/>
</dbReference>
<dbReference type="STRING" id="222984.GCA_000731985_03295"/>
<comment type="pathway">
    <text evidence="1 9 11">Cofactor biosynthesis; thiamine diphosphate biosynthesis; thiamine phosphate from 4-amino-2-methyl-5-diphosphomethylpyrimidine and 4-methyl-5-(2-phosphoethyl)-thiazole: step 1/1.</text>
</comment>
<dbReference type="InterPro" id="IPR034291">
    <property type="entry name" value="TMP_synthase"/>
</dbReference>
<name>A0A482Y3Q9_9EURY</name>
<evidence type="ECO:0000256" key="3">
    <source>
        <dbReference type="ARBA" id="ARBA00022723"/>
    </source>
</evidence>
<dbReference type="GO" id="GO:0005737">
    <property type="term" value="C:cytoplasm"/>
    <property type="evidence" value="ECO:0007669"/>
    <property type="project" value="TreeGrafter"/>
</dbReference>
<evidence type="ECO:0000256" key="5">
    <source>
        <dbReference type="ARBA" id="ARBA00022977"/>
    </source>
</evidence>
<feature type="binding site" evidence="9">
    <location>
        <position position="168"/>
    </location>
    <ligand>
        <name>2-[(2R,5Z)-2-carboxy-4-methylthiazol-5(2H)-ylidene]ethyl phosphate</name>
        <dbReference type="ChEBI" id="CHEBI:62899"/>
    </ligand>
</feature>
<evidence type="ECO:0000256" key="2">
    <source>
        <dbReference type="ARBA" id="ARBA00022679"/>
    </source>
</evidence>
<keyword evidence="2 9" id="KW-0808">Transferase</keyword>
<dbReference type="Gene3D" id="3.20.20.70">
    <property type="entry name" value="Aldolase class I"/>
    <property type="match status" value="1"/>
</dbReference>
<dbReference type="InterPro" id="IPR013785">
    <property type="entry name" value="Aldolase_TIM"/>
</dbReference>
<comment type="caution">
    <text evidence="13">The sequence shown here is derived from an EMBL/GenBank/DDBJ whole genome shotgun (WGS) entry which is preliminary data.</text>
</comment>
<feature type="binding site" evidence="9">
    <location>
        <begin position="38"/>
        <end position="42"/>
    </location>
    <ligand>
        <name>4-amino-2-methyl-5-(diphosphooxymethyl)pyrimidine</name>
        <dbReference type="ChEBI" id="CHEBI:57841"/>
    </ligand>
</feature>
<dbReference type="Proteomes" id="UP000292704">
    <property type="component" value="Unassembled WGS sequence"/>
</dbReference>
<feature type="binding site" evidence="9">
    <location>
        <position position="109"/>
    </location>
    <ligand>
        <name>4-amino-2-methyl-5-(diphosphooxymethyl)pyrimidine</name>
        <dbReference type="ChEBI" id="CHEBI:57841"/>
    </ligand>
</feature>
<evidence type="ECO:0000256" key="11">
    <source>
        <dbReference type="RuleBase" id="RU004253"/>
    </source>
</evidence>
<comment type="catalytic activity">
    <reaction evidence="7 9 10">
        <text>2-(2-carboxy-4-methylthiazol-5-yl)ethyl phosphate + 4-amino-2-methyl-5-(diphosphooxymethyl)pyrimidine + 2 H(+) = thiamine phosphate + CO2 + diphosphate</text>
        <dbReference type="Rhea" id="RHEA:47848"/>
        <dbReference type="ChEBI" id="CHEBI:15378"/>
        <dbReference type="ChEBI" id="CHEBI:16526"/>
        <dbReference type="ChEBI" id="CHEBI:33019"/>
        <dbReference type="ChEBI" id="CHEBI:37575"/>
        <dbReference type="ChEBI" id="CHEBI:57841"/>
        <dbReference type="ChEBI" id="CHEBI:62890"/>
        <dbReference type="EC" id="2.5.1.3"/>
    </reaction>
</comment>
<feature type="binding site" evidence="9">
    <location>
        <position position="71"/>
    </location>
    <ligand>
        <name>Mg(2+)</name>
        <dbReference type="ChEBI" id="CHEBI:18420"/>
    </ligand>
</feature>
<comment type="function">
    <text evidence="9">Condenses 4-methyl-5-(beta-hydroxyethyl)thiazole monophosphate (THZ-P) and 2-methyl-4-amino-5-hydroxymethyl pyrimidine pyrophosphate (HMP-PP) to form thiamine monophosphate (TMP).</text>
</comment>
<protein>
    <recommendedName>
        <fullName evidence="9">Thiamine-phosphate synthase</fullName>
        <shortName evidence="9">TP synthase</shortName>
        <shortName evidence="9">TPS</shortName>
        <ecNumber evidence="9">2.5.1.3</ecNumber>
    </recommendedName>
    <alternativeName>
        <fullName evidence="9">Thiamine-phosphate pyrophosphorylase</fullName>
        <shortName evidence="9">TMP pyrophosphorylase</shortName>
        <shortName evidence="9">TMP-PPase</shortName>
    </alternativeName>
</protein>
<keyword evidence="4 9" id="KW-0460">Magnesium</keyword>
<sequence length="221" mass="22220">MNPSNWRTYLVTQASLSGDRSTPDIVRAAIDGGVDAVQLREKGTSARSRYETGLEVRELTAAADVDLIVNDRVDIARAIDADGVHVGQSDLSVAIARDLLEPDAIVGCSTSTVAEARAAAAAGADYLGVGAVYGTTSKDVDADADGIGPQRIADIADAVPIPIVGIGGITPANAAPVVEAGATGVAVISAITAAPDPQAATERLAAAVETPKEVGHGGISE</sequence>
<dbReference type="SUPFAM" id="SSF51391">
    <property type="entry name" value="Thiamin phosphate synthase"/>
    <property type="match status" value="1"/>
</dbReference>
<accession>A0A482Y3Q9</accession>
<dbReference type="InterPro" id="IPR036206">
    <property type="entry name" value="ThiamineP_synth_sf"/>
</dbReference>
<dbReference type="FunFam" id="3.20.20.70:FF:000096">
    <property type="entry name" value="Thiamine-phosphate synthase"/>
    <property type="match status" value="1"/>
</dbReference>
<evidence type="ECO:0000256" key="7">
    <source>
        <dbReference type="ARBA" id="ARBA00047851"/>
    </source>
</evidence>
<reference evidence="13 14" key="1">
    <citation type="submission" date="2019-02" db="EMBL/GenBank/DDBJ databases">
        <title>Genome analysis provides insights into bioremediation potentialities and Haloocin production by Natrinema altunense strain 4.1R isolated from Chott Douz in Tunisian desert.</title>
        <authorList>
            <person name="Najjari A."/>
            <person name="Youssef N."/>
            <person name="Ben Dhia O."/>
            <person name="Ferjani R."/>
            <person name="El Hidri D."/>
            <person name="Ouzari H.I."/>
            <person name="Cherif A."/>
        </authorList>
    </citation>
    <scope>NUCLEOTIDE SEQUENCE [LARGE SCALE GENOMIC DNA]</scope>
    <source>
        <strain evidence="13 14">4.1R</strain>
    </source>
</reference>
<comment type="catalytic activity">
    <reaction evidence="8 9 10">
        <text>2-[(2R,5Z)-2-carboxy-4-methylthiazol-5(2H)-ylidene]ethyl phosphate + 4-amino-2-methyl-5-(diphosphooxymethyl)pyrimidine + 2 H(+) = thiamine phosphate + CO2 + diphosphate</text>
        <dbReference type="Rhea" id="RHEA:47844"/>
        <dbReference type="ChEBI" id="CHEBI:15378"/>
        <dbReference type="ChEBI" id="CHEBI:16526"/>
        <dbReference type="ChEBI" id="CHEBI:33019"/>
        <dbReference type="ChEBI" id="CHEBI:37575"/>
        <dbReference type="ChEBI" id="CHEBI:57841"/>
        <dbReference type="ChEBI" id="CHEBI:62899"/>
        <dbReference type="EC" id="2.5.1.3"/>
    </reaction>
</comment>
<feature type="domain" description="Thiamine phosphate synthase/TenI" evidence="12">
    <location>
        <begin position="9"/>
        <end position="191"/>
    </location>
</feature>
<evidence type="ECO:0000256" key="9">
    <source>
        <dbReference type="HAMAP-Rule" id="MF_00097"/>
    </source>
</evidence>
<feature type="binding site" evidence="9">
    <location>
        <position position="138"/>
    </location>
    <ligand>
        <name>4-amino-2-methyl-5-(diphosphooxymethyl)pyrimidine</name>
        <dbReference type="ChEBI" id="CHEBI:57841"/>
    </ligand>
</feature>
<evidence type="ECO:0000259" key="12">
    <source>
        <dbReference type="Pfam" id="PF02581"/>
    </source>
</evidence>
<gene>
    <name evidence="9 13" type="primary">thiE</name>
    <name evidence="13" type="ORF">ELS17_06205</name>
</gene>
<dbReference type="OrthoDB" id="85572at2157"/>
<evidence type="ECO:0000256" key="6">
    <source>
        <dbReference type="ARBA" id="ARBA00047334"/>
    </source>
</evidence>
<dbReference type="NCBIfam" id="TIGR00693">
    <property type="entry name" value="thiE"/>
    <property type="match status" value="1"/>
</dbReference>
<dbReference type="PANTHER" id="PTHR20857">
    <property type="entry name" value="THIAMINE-PHOSPHATE PYROPHOSPHORYLASE"/>
    <property type="match status" value="1"/>
</dbReference>
<dbReference type="UniPathway" id="UPA00060">
    <property type="reaction ID" value="UER00141"/>
</dbReference>
<dbReference type="EC" id="2.5.1.3" evidence="9"/>
<proteinExistence type="inferred from homology"/>
<keyword evidence="5 9" id="KW-0784">Thiamine biosynthesis</keyword>
<evidence type="ECO:0000256" key="1">
    <source>
        <dbReference type="ARBA" id="ARBA00005165"/>
    </source>
</evidence>
<feature type="binding site" evidence="9">
    <location>
        <begin position="188"/>
        <end position="189"/>
    </location>
    <ligand>
        <name>2-[(2R,5Z)-2-carboxy-4-methylthiazol-5(2H)-ylidene]ethyl phosphate</name>
        <dbReference type="ChEBI" id="CHEBI:62899"/>
    </ligand>
</feature>
<dbReference type="GO" id="GO:0000287">
    <property type="term" value="F:magnesium ion binding"/>
    <property type="evidence" value="ECO:0007669"/>
    <property type="project" value="UniProtKB-UniRule"/>
</dbReference>
<comment type="cofactor">
    <cofactor evidence="9">
        <name>Mg(2+)</name>
        <dbReference type="ChEBI" id="CHEBI:18420"/>
    </cofactor>
    <text evidence="9">Binds 1 Mg(2+) ion per subunit.</text>
</comment>
<dbReference type="CDD" id="cd00564">
    <property type="entry name" value="TMP_TenI"/>
    <property type="match status" value="1"/>
</dbReference>
<evidence type="ECO:0000256" key="10">
    <source>
        <dbReference type="RuleBase" id="RU003826"/>
    </source>
</evidence>
<feature type="binding site" evidence="9">
    <location>
        <position position="90"/>
    </location>
    <ligand>
        <name>Mg(2+)</name>
        <dbReference type="ChEBI" id="CHEBI:18420"/>
    </ligand>
</feature>
<evidence type="ECO:0000313" key="13">
    <source>
        <dbReference type="EMBL" id="RZH69043.1"/>
    </source>
</evidence>
<dbReference type="GO" id="GO:0004789">
    <property type="term" value="F:thiamine-phosphate diphosphorylase activity"/>
    <property type="evidence" value="ECO:0007669"/>
    <property type="project" value="UniProtKB-UniRule"/>
</dbReference>
<feature type="binding site" evidence="9">
    <location>
        <begin position="135"/>
        <end position="137"/>
    </location>
    <ligand>
        <name>2-[(2R,5Z)-2-carboxy-4-methylthiazol-5(2H)-ylidene]ethyl phosphate</name>
        <dbReference type="ChEBI" id="CHEBI:62899"/>
    </ligand>
</feature>
<dbReference type="RefSeq" id="WP_130169962.1">
    <property type="nucleotide sequence ID" value="NZ_SHMR01000001.1"/>
</dbReference>
<evidence type="ECO:0000256" key="8">
    <source>
        <dbReference type="ARBA" id="ARBA00047883"/>
    </source>
</evidence>
<keyword evidence="3 9" id="KW-0479">Metal-binding</keyword>
<dbReference type="AlphaFoldDB" id="A0A482Y3Q9"/>
<dbReference type="InterPro" id="IPR022998">
    <property type="entry name" value="ThiamineP_synth_TenI"/>
</dbReference>
<dbReference type="EMBL" id="SHMR01000001">
    <property type="protein sequence ID" value="RZH69043.1"/>
    <property type="molecule type" value="Genomic_DNA"/>
</dbReference>
<dbReference type="PANTHER" id="PTHR20857:SF15">
    <property type="entry name" value="THIAMINE-PHOSPHATE SYNTHASE"/>
    <property type="match status" value="1"/>
</dbReference>
<dbReference type="GO" id="GO:0009228">
    <property type="term" value="P:thiamine biosynthetic process"/>
    <property type="evidence" value="ECO:0007669"/>
    <property type="project" value="UniProtKB-KW"/>
</dbReference>
<dbReference type="HAMAP" id="MF_00097">
    <property type="entry name" value="TMP_synthase"/>
    <property type="match status" value="1"/>
</dbReference>
<comment type="catalytic activity">
    <reaction evidence="6 9 10">
        <text>4-methyl-5-(2-phosphooxyethyl)-thiazole + 4-amino-2-methyl-5-(diphosphooxymethyl)pyrimidine + H(+) = thiamine phosphate + diphosphate</text>
        <dbReference type="Rhea" id="RHEA:22328"/>
        <dbReference type="ChEBI" id="CHEBI:15378"/>
        <dbReference type="ChEBI" id="CHEBI:33019"/>
        <dbReference type="ChEBI" id="CHEBI:37575"/>
        <dbReference type="ChEBI" id="CHEBI:57841"/>
        <dbReference type="ChEBI" id="CHEBI:58296"/>
        <dbReference type="EC" id="2.5.1.3"/>
    </reaction>
</comment>
<evidence type="ECO:0000313" key="14">
    <source>
        <dbReference type="Proteomes" id="UP000292704"/>
    </source>
</evidence>